<dbReference type="Gene3D" id="3.40.50.1820">
    <property type="entry name" value="alpha/beta hydrolase"/>
    <property type="match status" value="1"/>
</dbReference>
<dbReference type="PATRIC" id="fig|999432.5.peg.1579"/>
<evidence type="ECO:0000259" key="4">
    <source>
        <dbReference type="Pfam" id="PF00326"/>
    </source>
</evidence>
<dbReference type="GO" id="GO:0004252">
    <property type="term" value="F:serine-type endopeptidase activity"/>
    <property type="evidence" value="ECO:0007669"/>
    <property type="project" value="TreeGrafter"/>
</dbReference>
<dbReference type="PANTHER" id="PTHR42776">
    <property type="entry name" value="SERINE PEPTIDASE S9 FAMILY MEMBER"/>
    <property type="match status" value="1"/>
</dbReference>
<accession>A0A0E2E5N3</accession>
<dbReference type="Proteomes" id="UP000011705">
    <property type="component" value="Chromosome"/>
</dbReference>
<reference evidence="5" key="1">
    <citation type="submission" date="2012-01" db="EMBL/GenBank/DDBJ databases">
        <title>The Genome Sequence of Treponema denticola H-22.</title>
        <authorList>
            <consortium name="The Broad Institute Genome Sequencing Platform"/>
            <person name="Earl A."/>
            <person name="Ward D."/>
            <person name="Feldgarden M."/>
            <person name="Gevers D."/>
            <person name="Blanton J.M."/>
            <person name="Fenno C.J."/>
            <person name="Baranova O.V."/>
            <person name="Mathney J."/>
            <person name="Dewhirst F.E."/>
            <person name="Izard J."/>
            <person name="Young S.K."/>
            <person name="Zeng Q."/>
            <person name="Gargeya S."/>
            <person name="Fitzgerald M."/>
            <person name="Haas B."/>
            <person name="Abouelleil A."/>
            <person name="Alvarado L."/>
            <person name="Arachchi H.M."/>
            <person name="Berlin A."/>
            <person name="Chapman S.B."/>
            <person name="Gearin G."/>
            <person name="Goldberg J."/>
            <person name="Griggs A."/>
            <person name="Gujja S."/>
            <person name="Hansen M."/>
            <person name="Heiman D."/>
            <person name="Howarth C."/>
            <person name="Larimer J."/>
            <person name="Lui A."/>
            <person name="MacDonald P.J.P."/>
            <person name="McCowen C."/>
            <person name="Montmayeur A."/>
            <person name="Murphy C."/>
            <person name="Neiman D."/>
            <person name="Pearson M."/>
            <person name="Priest M."/>
            <person name="Roberts A."/>
            <person name="Saif S."/>
            <person name="Shea T."/>
            <person name="Sisk P."/>
            <person name="Stolte C."/>
            <person name="Sykes S."/>
            <person name="Wortman J."/>
            <person name="Nusbaum C."/>
            <person name="Birren B."/>
        </authorList>
    </citation>
    <scope>NUCLEOTIDE SEQUENCE [LARGE SCALE GENOMIC DNA]</scope>
    <source>
        <strain evidence="5">H-22</strain>
    </source>
</reference>
<keyword evidence="2" id="KW-0645">Protease</keyword>
<proteinExistence type="inferred from homology"/>
<sequence length="656" mass="75336">MKTIKLDDFKNYEFLSNLKFSEDGRYAAYICAHADLTENDYNKALFLLDMETKKTKQLTGEDVNSFYGFDGDRLLFSARRTKKEKEEKEKTFVYSIPVSGGEALLAYTFPYPVLKMEFADKKTAVVLHSWKDDPFKKLPKEKAEEAKKDEADYETFEEIPFWSNGGGFTSRKRNRLFVYNLSNMKGTALTDEFTQVDGFDFDKKTQEILFTKSTYTDKMPIYNELMLMPLKTKKAKLLNGGQDFMYADAKFFKDKILYTGADGKKYGVNQDADIYIIPKTGTGAKMISPKDYDKSLWNSVGSDSRYGGGANSHVKDGKYYFITTEDDSSFVNVIDEKGELKQLISEKGSVDCFAVHEEKILFIGFRKQELQEVYLFEDKKESCLTKHNTYASKLQKIVPEEFEFTNDGVKLHGFVLKPLNYKAGKKYPGILTIHGGPKTAYGSIFYHEMQFLAQSGYFVFYTNPRGADGMGRAFADIRGKYGTIDYSDLMKLTDEVLKKYKDIDKEKVGVMGGSYGGFMTNWIIGHTNRFAAACSQRSISNWISKFGITDIGYYFNSDQNGGVTPWKGVEKMWDHSPLKYADKCKTPTLFIQSDEDYRCFEACAFQMFTALKYHGCEAKLVLFHGENHDLSRTGKPKHRIRRLTEIFNWFEKYLKK</sequence>
<evidence type="ECO:0000256" key="2">
    <source>
        <dbReference type="ARBA" id="ARBA00022670"/>
    </source>
</evidence>
<evidence type="ECO:0000256" key="3">
    <source>
        <dbReference type="ARBA" id="ARBA00022801"/>
    </source>
</evidence>
<keyword evidence="3" id="KW-0378">Hydrolase</keyword>
<dbReference type="GO" id="GO:0006508">
    <property type="term" value="P:proteolysis"/>
    <property type="evidence" value="ECO:0007669"/>
    <property type="project" value="UniProtKB-KW"/>
</dbReference>
<dbReference type="Gene3D" id="2.120.10.30">
    <property type="entry name" value="TolB, C-terminal domain"/>
    <property type="match status" value="1"/>
</dbReference>
<gene>
    <name evidence="5" type="ORF">HMPREF9726_01524</name>
</gene>
<dbReference type="RefSeq" id="WP_002684635.1">
    <property type="nucleotide sequence ID" value="NZ_CM001795.1"/>
</dbReference>
<dbReference type="SUPFAM" id="SSF53474">
    <property type="entry name" value="alpha/beta-Hydrolases"/>
    <property type="match status" value="1"/>
</dbReference>
<dbReference type="MEROPS" id="S09.071"/>
<dbReference type="InterPro" id="IPR001375">
    <property type="entry name" value="Peptidase_S9_cat"/>
</dbReference>
<dbReference type="EMBL" id="AGDV01000012">
    <property type="protein sequence ID" value="EMB33163.1"/>
    <property type="molecule type" value="Genomic_DNA"/>
</dbReference>
<evidence type="ECO:0000313" key="5">
    <source>
        <dbReference type="EMBL" id="EMB33163.1"/>
    </source>
</evidence>
<comment type="caution">
    <text evidence="5">The sequence shown here is derived from an EMBL/GenBank/DDBJ whole genome shotgun (WGS) entry which is preliminary data.</text>
</comment>
<dbReference type="SUPFAM" id="SSF82171">
    <property type="entry name" value="DPP6 N-terminal domain-like"/>
    <property type="match status" value="1"/>
</dbReference>
<dbReference type="PANTHER" id="PTHR42776:SF27">
    <property type="entry name" value="DIPEPTIDYL PEPTIDASE FAMILY MEMBER 6"/>
    <property type="match status" value="1"/>
</dbReference>
<comment type="similarity">
    <text evidence="1">Belongs to the peptidase S9C family.</text>
</comment>
<dbReference type="FunFam" id="3.40.50.1820:FF:000028">
    <property type="entry name" value="S9 family peptidase"/>
    <property type="match status" value="1"/>
</dbReference>
<evidence type="ECO:0000256" key="1">
    <source>
        <dbReference type="ARBA" id="ARBA00010040"/>
    </source>
</evidence>
<name>A0A0E2E5N3_TREDN</name>
<dbReference type="InterPro" id="IPR029058">
    <property type="entry name" value="AB_hydrolase_fold"/>
</dbReference>
<dbReference type="InterPro" id="IPR011042">
    <property type="entry name" value="6-blade_b-propeller_TolB-like"/>
</dbReference>
<feature type="domain" description="Peptidase S9 prolyl oligopeptidase catalytic" evidence="4">
    <location>
        <begin position="445"/>
        <end position="656"/>
    </location>
</feature>
<protein>
    <recommendedName>
        <fullName evidence="4">Peptidase S9 prolyl oligopeptidase catalytic domain-containing protein</fullName>
    </recommendedName>
</protein>
<dbReference type="AlphaFoldDB" id="A0A0E2E5N3"/>
<dbReference type="HOGENOM" id="CLU_008615_2_2_12"/>
<dbReference type="Pfam" id="PF00326">
    <property type="entry name" value="Peptidase_S9"/>
    <property type="match status" value="1"/>
</dbReference>
<organism evidence="5">
    <name type="scientific">Treponema denticola H-22</name>
    <dbReference type="NCBI Taxonomy" id="999432"/>
    <lineage>
        <taxon>Bacteria</taxon>
        <taxon>Pseudomonadati</taxon>
        <taxon>Spirochaetota</taxon>
        <taxon>Spirochaetia</taxon>
        <taxon>Spirochaetales</taxon>
        <taxon>Treponemataceae</taxon>
        <taxon>Treponema</taxon>
    </lineage>
</organism>